<name>L9XD98_9EURY</name>
<sequence>MSTLTRQLVDAWGTRTAQAIGAVIVLSFAGYYLLLDAGTFALAGGAVFLATGVLMLYDLLVE</sequence>
<feature type="transmembrane region" description="Helical" evidence="1">
    <location>
        <begin position="12"/>
        <end position="34"/>
    </location>
</feature>
<dbReference type="EMBL" id="AOIB01000014">
    <property type="protein sequence ID" value="ELY59689.1"/>
    <property type="molecule type" value="Genomic_DNA"/>
</dbReference>
<keyword evidence="1" id="KW-1133">Transmembrane helix</keyword>
<comment type="caution">
    <text evidence="2">The sequence shown here is derived from an EMBL/GenBank/DDBJ whole genome shotgun (WGS) entry which is preliminary data.</text>
</comment>
<keyword evidence="1" id="KW-0812">Transmembrane</keyword>
<gene>
    <name evidence="2" type="ORF">C491_04956</name>
</gene>
<accession>L9XD98</accession>
<dbReference type="AlphaFoldDB" id="L9XD98"/>
<dbReference type="Proteomes" id="UP000011688">
    <property type="component" value="Unassembled WGS sequence"/>
</dbReference>
<evidence type="ECO:0000256" key="1">
    <source>
        <dbReference type="SAM" id="Phobius"/>
    </source>
</evidence>
<evidence type="ECO:0000313" key="2">
    <source>
        <dbReference type="EMBL" id="ELY59689.1"/>
    </source>
</evidence>
<evidence type="ECO:0000313" key="3">
    <source>
        <dbReference type="Proteomes" id="UP000011688"/>
    </source>
</evidence>
<keyword evidence="1" id="KW-0472">Membrane</keyword>
<proteinExistence type="predicted"/>
<protein>
    <submittedName>
        <fullName evidence="2">Uncharacterized protein</fullName>
    </submittedName>
</protein>
<dbReference type="RefSeq" id="WP_005554234.1">
    <property type="nucleotide sequence ID" value="NZ_AOIB01000014.1"/>
</dbReference>
<keyword evidence="3" id="KW-1185">Reference proteome</keyword>
<organism evidence="2 3">
    <name type="scientific">Natronococcus amylolyticus DSM 10524</name>
    <dbReference type="NCBI Taxonomy" id="1227497"/>
    <lineage>
        <taxon>Archaea</taxon>
        <taxon>Methanobacteriati</taxon>
        <taxon>Methanobacteriota</taxon>
        <taxon>Stenosarchaea group</taxon>
        <taxon>Halobacteria</taxon>
        <taxon>Halobacteriales</taxon>
        <taxon>Natrialbaceae</taxon>
        <taxon>Natronococcus</taxon>
    </lineage>
</organism>
<reference evidence="2 3" key="1">
    <citation type="journal article" date="2014" name="PLoS Genet.">
        <title>Phylogenetically driven sequencing of extremely halophilic archaea reveals strategies for static and dynamic osmo-response.</title>
        <authorList>
            <person name="Becker E.A."/>
            <person name="Seitzer P.M."/>
            <person name="Tritt A."/>
            <person name="Larsen D."/>
            <person name="Krusor M."/>
            <person name="Yao A.I."/>
            <person name="Wu D."/>
            <person name="Madern D."/>
            <person name="Eisen J.A."/>
            <person name="Darling A.E."/>
            <person name="Facciotti M.T."/>
        </authorList>
    </citation>
    <scope>NUCLEOTIDE SEQUENCE [LARGE SCALE GENOMIC DNA]</scope>
    <source>
        <strain evidence="2 3">DSM 10524</strain>
    </source>
</reference>
<feature type="transmembrane region" description="Helical" evidence="1">
    <location>
        <begin position="40"/>
        <end position="60"/>
    </location>
</feature>